<keyword evidence="1" id="KW-0472">Membrane</keyword>
<name>A0A1H1PR85_9FLAO</name>
<keyword evidence="3" id="KW-1185">Reference proteome</keyword>
<evidence type="ECO:0000313" key="2">
    <source>
        <dbReference type="EMBL" id="SDS13606.1"/>
    </source>
</evidence>
<dbReference type="SUPFAM" id="SSF51905">
    <property type="entry name" value="FAD/NAD(P)-binding domain"/>
    <property type="match status" value="1"/>
</dbReference>
<keyword evidence="1" id="KW-1133">Transmembrane helix</keyword>
<feature type="transmembrane region" description="Helical" evidence="1">
    <location>
        <begin position="6"/>
        <end position="24"/>
    </location>
</feature>
<dbReference type="RefSeq" id="WP_089662628.1">
    <property type="nucleotide sequence ID" value="NZ_LT629745.1"/>
</dbReference>
<gene>
    <name evidence="2" type="ORF">SAMN04488552_2215</name>
</gene>
<evidence type="ECO:0000313" key="3">
    <source>
        <dbReference type="Proteomes" id="UP000198858"/>
    </source>
</evidence>
<dbReference type="InterPro" id="IPR036188">
    <property type="entry name" value="FAD/NAD-bd_sf"/>
</dbReference>
<dbReference type="EMBL" id="LT629745">
    <property type="protein sequence ID" value="SDS13606.1"/>
    <property type="molecule type" value="Genomic_DNA"/>
</dbReference>
<sequence length="378" mass="44460">MRTPDYYYVIVGGGMAGLQLALRISEDLFFKGKIIAIVEPEAKKVNDKTWCFWEENSGKWDHLVHKSWKNGKFISSEIEKDLELSPYSYKMLRSIDFYNYAKAKLETSKDIFFIQDEIERIDQVTRTAIGKEKEYTATHFFDSRPPTDYKESEKHNLIYQHFKGWYIQTEKEVFDPESFTMMDYRIKHKDSSSFTYVLPISAKEALVEFTFFTPYLTEESTYDNLLNRYLREILKIDSFEVIEEESGMIPMTDYPFHEKSSKKLTKIGTAGGWVKASSGYSFKNTEKKVDLILENIKSGLKPSEGLVSKKYRKYDSIFLNVLTNRNDLGESLFTKFYTKNSIQDIFRFLDEDTKLSEDIEIMLSIYHPEFIKAFFRTL</sequence>
<dbReference type="Proteomes" id="UP000198858">
    <property type="component" value="Chromosome I"/>
</dbReference>
<reference evidence="2 3" key="1">
    <citation type="submission" date="2016-10" db="EMBL/GenBank/DDBJ databases">
        <authorList>
            <person name="Varghese N."/>
            <person name="Submissions S."/>
        </authorList>
    </citation>
    <scope>NUCLEOTIDE SEQUENCE [LARGE SCALE GENOMIC DNA]</scope>
    <source>
        <strain evidence="2 3">Mar_2010_102</strain>
    </source>
</reference>
<proteinExistence type="predicted"/>
<dbReference type="STRING" id="1250231.SAMN04488552_2215"/>
<dbReference type="Pfam" id="PF05834">
    <property type="entry name" value="Lycopene_cycl"/>
    <property type="match status" value="1"/>
</dbReference>
<protein>
    <submittedName>
        <fullName evidence="2">Lycopene beta-cyclase</fullName>
    </submittedName>
</protein>
<evidence type="ECO:0000256" key="1">
    <source>
        <dbReference type="SAM" id="Phobius"/>
    </source>
</evidence>
<keyword evidence="1" id="KW-0812">Transmembrane</keyword>
<dbReference type="AlphaFoldDB" id="A0A1H1PR85"/>
<accession>A0A1H1PR85</accession>
<organism evidence="2 3">
    <name type="scientific">Christiangramia echinicola</name>
    <dbReference type="NCBI Taxonomy" id="279359"/>
    <lineage>
        <taxon>Bacteria</taxon>
        <taxon>Pseudomonadati</taxon>
        <taxon>Bacteroidota</taxon>
        <taxon>Flavobacteriia</taxon>
        <taxon>Flavobacteriales</taxon>
        <taxon>Flavobacteriaceae</taxon>
        <taxon>Christiangramia</taxon>
    </lineage>
</organism>